<dbReference type="Gene3D" id="3.40.50.2300">
    <property type="match status" value="1"/>
</dbReference>
<dbReference type="PANTHER" id="PTHR44591:SF3">
    <property type="entry name" value="RESPONSE REGULATORY DOMAIN-CONTAINING PROTEIN"/>
    <property type="match status" value="1"/>
</dbReference>
<dbReference type="InterPro" id="IPR050595">
    <property type="entry name" value="Bact_response_regulator"/>
</dbReference>
<evidence type="ECO:0000259" key="3">
    <source>
        <dbReference type="PROSITE" id="PS50110"/>
    </source>
</evidence>
<keyword evidence="1 2" id="KW-0597">Phosphoprotein</keyword>
<dbReference type="EMBL" id="CP139487">
    <property type="protein sequence ID" value="WPU66179.1"/>
    <property type="molecule type" value="Genomic_DNA"/>
</dbReference>
<evidence type="ECO:0000313" key="5">
    <source>
        <dbReference type="Proteomes" id="UP001324634"/>
    </source>
</evidence>
<dbReference type="AlphaFoldDB" id="A0AAX4HSC0"/>
<evidence type="ECO:0000256" key="1">
    <source>
        <dbReference type="ARBA" id="ARBA00022553"/>
    </source>
</evidence>
<dbReference type="PROSITE" id="PS50110">
    <property type="entry name" value="RESPONSE_REGULATORY"/>
    <property type="match status" value="1"/>
</dbReference>
<dbReference type="InterPro" id="IPR011006">
    <property type="entry name" value="CheY-like_superfamily"/>
</dbReference>
<dbReference type="Pfam" id="PF00072">
    <property type="entry name" value="Response_reg"/>
    <property type="match status" value="1"/>
</dbReference>
<feature type="domain" description="Response regulatory" evidence="3">
    <location>
        <begin position="12"/>
        <end position="130"/>
    </location>
</feature>
<name>A0AAX4HSC0_9BACT</name>
<accession>A0AAX4HSC0</accession>
<dbReference type="InterPro" id="IPR001789">
    <property type="entry name" value="Sig_transdc_resp-reg_receiver"/>
</dbReference>
<sequence>MSANTKRPQEMNILVIDDEEKICELIKIFLESAFPFHSVVAAPNAAQAMQKFLNQEFDLVIMDHVMPGKLGIEFIEQLRNSVKYNKLKIILISGYLQQEDVLAAIQLNVKHIIVKPFTRQHLIQQVSDILKINPEVETD</sequence>
<dbReference type="PANTHER" id="PTHR44591">
    <property type="entry name" value="STRESS RESPONSE REGULATOR PROTEIN 1"/>
    <property type="match status" value="1"/>
</dbReference>
<dbReference type="GO" id="GO:0000160">
    <property type="term" value="P:phosphorelay signal transduction system"/>
    <property type="evidence" value="ECO:0007669"/>
    <property type="project" value="InterPro"/>
</dbReference>
<dbReference type="SUPFAM" id="SSF52172">
    <property type="entry name" value="CheY-like"/>
    <property type="match status" value="1"/>
</dbReference>
<reference evidence="4 5" key="1">
    <citation type="submission" date="2023-11" db="EMBL/GenBank/DDBJ databases">
        <title>Peredibacter starrii A3.12.</title>
        <authorList>
            <person name="Mitchell R.J."/>
        </authorList>
    </citation>
    <scope>NUCLEOTIDE SEQUENCE [LARGE SCALE GENOMIC DNA]</scope>
    <source>
        <strain evidence="4 5">A3.12</strain>
    </source>
</reference>
<proteinExistence type="predicted"/>
<dbReference type="RefSeq" id="WP_321398125.1">
    <property type="nucleotide sequence ID" value="NZ_CP139487.1"/>
</dbReference>
<evidence type="ECO:0000313" key="4">
    <source>
        <dbReference type="EMBL" id="WPU66179.1"/>
    </source>
</evidence>
<gene>
    <name evidence="4" type="ORF">SOO65_05415</name>
</gene>
<feature type="modified residue" description="4-aspartylphosphate" evidence="2">
    <location>
        <position position="63"/>
    </location>
</feature>
<dbReference type="Proteomes" id="UP001324634">
    <property type="component" value="Chromosome"/>
</dbReference>
<keyword evidence="5" id="KW-1185">Reference proteome</keyword>
<evidence type="ECO:0000256" key="2">
    <source>
        <dbReference type="PROSITE-ProRule" id="PRU00169"/>
    </source>
</evidence>
<organism evidence="4 5">
    <name type="scientific">Peredibacter starrii</name>
    <dbReference type="NCBI Taxonomy" id="28202"/>
    <lineage>
        <taxon>Bacteria</taxon>
        <taxon>Pseudomonadati</taxon>
        <taxon>Bdellovibrionota</taxon>
        <taxon>Bacteriovoracia</taxon>
        <taxon>Bacteriovoracales</taxon>
        <taxon>Bacteriovoracaceae</taxon>
        <taxon>Peredibacter</taxon>
    </lineage>
</organism>
<protein>
    <submittedName>
        <fullName evidence="4">Response regulator</fullName>
    </submittedName>
</protein>
<dbReference type="SMART" id="SM00448">
    <property type="entry name" value="REC"/>
    <property type="match status" value="1"/>
</dbReference>
<dbReference type="KEGG" id="psti:SOO65_05415"/>